<feature type="binding site" evidence="11">
    <location>
        <begin position="52"/>
        <end position="55"/>
    </location>
    <ligand>
        <name>FAD</name>
        <dbReference type="ChEBI" id="CHEBI:57692"/>
    </ligand>
</feature>
<evidence type="ECO:0000256" key="7">
    <source>
        <dbReference type="ARBA" id="ARBA00022982"/>
    </source>
</evidence>
<dbReference type="Pfam" id="PF10418">
    <property type="entry name" value="DHODB_Fe-S_bind"/>
    <property type="match status" value="1"/>
</dbReference>
<dbReference type="Gene3D" id="2.10.240.10">
    <property type="entry name" value="Dihydroorotate dehydrogenase, electron transfer subunit"/>
    <property type="match status" value="1"/>
</dbReference>
<organism evidence="14 15">
    <name type="scientific">Sporolactobacillus inulinus CASD</name>
    <dbReference type="NCBI Taxonomy" id="1069536"/>
    <lineage>
        <taxon>Bacteria</taxon>
        <taxon>Bacillati</taxon>
        <taxon>Bacillota</taxon>
        <taxon>Bacilli</taxon>
        <taxon>Bacillales</taxon>
        <taxon>Sporolactobacillaceae</taxon>
        <taxon>Sporolactobacillus</taxon>
    </lineage>
</organism>
<dbReference type="PIRSF" id="PIRSF006816">
    <property type="entry name" value="Cyc3_hyd_g"/>
    <property type="match status" value="1"/>
</dbReference>
<dbReference type="STRING" id="1069536.SINU_00275"/>
<reference evidence="14 15" key="1">
    <citation type="journal article" date="2011" name="J. Bacteriol.">
        <title>Draft genome sequence of Sporolactobacillus inulinus strain CASD, an efficient D-lactic acid-producing bacterium with high-concentration lactate tolerance capability.</title>
        <authorList>
            <person name="Yu B."/>
            <person name="Su F."/>
            <person name="Wang L."/>
            <person name="Xu K."/>
            <person name="Zhao B."/>
            <person name="Xu P."/>
        </authorList>
    </citation>
    <scope>NUCLEOTIDE SEQUENCE [LARGE SCALE GENOMIC DNA]</scope>
    <source>
        <strain evidence="14 15">CASD</strain>
    </source>
</reference>
<name>A0A0U1QSX3_9BACL</name>
<protein>
    <recommendedName>
        <fullName evidence="13">FAD-binding FR-type domain-containing protein</fullName>
    </recommendedName>
</protein>
<dbReference type="InterPro" id="IPR017927">
    <property type="entry name" value="FAD-bd_FR_type"/>
</dbReference>
<evidence type="ECO:0000256" key="4">
    <source>
        <dbReference type="ARBA" id="ARBA00022714"/>
    </source>
</evidence>
<dbReference type="PANTHER" id="PTHR43513:SF3">
    <property type="entry name" value="DIHYDROOROTATE DEHYDROGENASE B (NAD(+)), ELECTRON TRANSFER SUBUNIT-RELATED"/>
    <property type="match status" value="1"/>
</dbReference>
<keyword evidence="3 11" id="KW-0285">Flavoprotein</keyword>
<keyword evidence="5 12" id="KW-0479">Metal-binding</keyword>
<dbReference type="RefSeq" id="WP_047034735.1">
    <property type="nucleotide sequence ID" value="NZ_AFVQ02000005.1"/>
</dbReference>
<evidence type="ECO:0000256" key="2">
    <source>
        <dbReference type="ARBA" id="ARBA00022448"/>
    </source>
</evidence>
<dbReference type="InterPro" id="IPR012165">
    <property type="entry name" value="Cyt_c3_hydrogenase_gsu"/>
</dbReference>
<dbReference type="AlphaFoldDB" id="A0A0U1QSX3"/>
<dbReference type="CDD" id="cd06218">
    <property type="entry name" value="DHOD_e_trans"/>
    <property type="match status" value="1"/>
</dbReference>
<dbReference type="PANTHER" id="PTHR43513">
    <property type="entry name" value="DIHYDROOROTATE DEHYDROGENASE B (NAD(+)), ELECTRON TRANSFER SUBUNIT"/>
    <property type="match status" value="1"/>
</dbReference>
<evidence type="ECO:0000313" key="15">
    <source>
        <dbReference type="Proteomes" id="UP000035553"/>
    </source>
</evidence>
<dbReference type="SUPFAM" id="SSF52343">
    <property type="entry name" value="Ferredoxin reductase-like, C-terminal NADP-linked domain"/>
    <property type="match status" value="1"/>
</dbReference>
<evidence type="ECO:0000259" key="13">
    <source>
        <dbReference type="PROSITE" id="PS51384"/>
    </source>
</evidence>
<feature type="domain" description="FAD-binding FR-type" evidence="13">
    <location>
        <begin position="1"/>
        <end position="101"/>
    </location>
</feature>
<comment type="similarity">
    <text evidence="1">Belongs to the PyrK family.</text>
</comment>
<dbReference type="SUPFAM" id="SSF63380">
    <property type="entry name" value="Riboflavin synthase domain-like"/>
    <property type="match status" value="1"/>
</dbReference>
<keyword evidence="2" id="KW-0813">Transport</keyword>
<dbReference type="InterPro" id="IPR019480">
    <property type="entry name" value="Dihydroorotate_DH_Fe-S-bd"/>
</dbReference>
<keyword evidence="15" id="KW-1185">Reference proteome</keyword>
<keyword evidence="9 12" id="KW-0411">Iron-sulfur</keyword>
<dbReference type="InterPro" id="IPR017938">
    <property type="entry name" value="Riboflavin_synthase-like_b-brl"/>
</dbReference>
<keyword evidence="4 12" id="KW-0001">2Fe-2S</keyword>
<comment type="cofactor">
    <cofactor evidence="10">
        <name>[2Fe-2S] cluster</name>
        <dbReference type="ChEBI" id="CHEBI:190135"/>
    </cofactor>
</comment>
<accession>A0A0U1QSX3</accession>
<dbReference type="InterPro" id="IPR037117">
    <property type="entry name" value="Dihydroorotate_DH_ele_sf"/>
</dbReference>
<comment type="cofactor">
    <cofactor evidence="12">
        <name>[2Fe-2S] cluster</name>
        <dbReference type="ChEBI" id="CHEBI:190135"/>
    </cofactor>
    <text evidence="12">Binds 1 [2Fe-2S] cluster per subunit.</text>
</comment>
<comment type="caution">
    <text evidence="14">The sequence shown here is derived from an EMBL/GenBank/DDBJ whole genome shotgun (WGS) entry which is preliminary data.</text>
</comment>
<evidence type="ECO:0000256" key="6">
    <source>
        <dbReference type="ARBA" id="ARBA00022827"/>
    </source>
</evidence>
<dbReference type="InterPro" id="IPR039261">
    <property type="entry name" value="FNR_nucleotide-bd"/>
</dbReference>
<dbReference type="Gene3D" id="3.40.50.80">
    <property type="entry name" value="Nucleotide-binding domain of ferredoxin-NADP reductase (FNR) module"/>
    <property type="match status" value="1"/>
</dbReference>
<dbReference type="Gene3D" id="2.40.30.10">
    <property type="entry name" value="Translation factors"/>
    <property type="match status" value="1"/>
</dbReference>
<keyword evidence="6 11" id="KW-0274">FAD</keyword>
<evidence type="ECO:0000256" key="12">
    <source>
        <dbReference type="PIRSR" id="PIRSR006816-2"/>
    </source>
</evidence>
<gene>
    <name evidence="14" type="ORF">SINU_00275</name>
</gene>
<dbReference type="GO" id="GO:0046872">
    <property type="term" value="F:metal ion binding"/>
    <property type="evidence" value="ECO:0007669"/>
    <property type="project" value="UniProtKB-KW"/>
</dbReference>
<evidence type="ECO:0000256" key="1">
    <source>
        <dbReference type="ARBA" id="ARBA00006422"/>
    </source>
</evidence>
<evidence type="ECO:0000256" key="3">
    <source>
        <dbReference type="ARBA" id="ARBA00022630"/>
    </source>
</evidence>
<comment type="cofactor">
    <cofactor evidence="11">
        <name>FAD</name>
        <dbReference type="ChEBI" id="CHEBI:57692"/>
    </cofactor>
    <text evidence="11">Binds 1 FAD per subunit.</text>
</comment>
<keyword evidence="8 12" id="KW-0408">Iron</keyword>
<evidence type="ECO:0000256" key="5">
    <source>
        <dbReference type="ARBA" id="ARBA00022723"/>
    </source>
</evidence>
<dbReference type="EMBL" id="AFVQ02000005">
    <property type="protein sequence ID" value="KLI03897.1"/>
    <property type="molecule type" value="Genomic_DNA"/>
</dbReference>
<evidence type="ECO:0000313" key="14">
    <source>
        <dbReference type="EMBL" id="KLI03897.1"/>
    </source>
</evidence>
<feature type="binding site" evidence="11">
    <location>
        <begin position="76"/>
        <end position="77"/>
    </location>
    <ligand>
        <name>FAD</name>
        <dbReference type="ChEBI" id="CHEBI:57692"/>
    </ligand>
</feature>
<proteinExistence type="inferred from homology"/>
<dbReference type="InterPro" id="IPR050353">
    <property type="entry name" value="PyrK_electron_transfer"/>
</dbReference>
<dbReference type="GO" id="GO:0051537">
    <property type="term" value="F:2 iron, 2 sulfur cluster binding"/>
    <property type="evidence" value="ECO:0007669"/>
    <property type="project" value="UniProtKB-KW"/>
</dbReference>
<evidence type="ECO:0000256" key="11">
    <source>
        <dbReference type="PIRSR" id="PIRSR006816-1"/>
    </source>
</evidence>
<dbReference type="Proteomes" id="UP000035553">
    <property type="component" value="Unassembled WGS sequence"/>
</dbReference>
<dbReference type="GO" id="GO:0050660">
    <property type="term" value="F:flavin adenine dinucleotide binding"/>
    <property type="evidence" value="ECO:0007669"/>
    <property type="project" value="InterPro"/>
</dbReference>
<evidence type="ECO:0000256" key="9">
    <source>
        <dbReference type="ARBA" id="ARBA00023014"/>
    </source>
</evidence>
<dbReference type="GO" id="GO:0006221">
    <property type="term" value="P:pyrimidine nucleotide biosynthetic process"/>
    <property type="evidence" value="ECO:0007669"/>
    <property type="project" value="InterPro"/>
</dbReference>
<evidence type="ECO:0000256" key="10">
    <source>
        <dbReference type="ARBA" id="ARBA00034078"/>
    </source>
</evidence>
<dbReference type="PROSITE" id="PS51384">
    <property type="entry name" value="FAD_FR"/>
    <property type="match status" value="1"/>
</dbReference>
<feature type="binding site" evidence="12">
    <location>
        <position position="222"/>
    </location>
    <ligand>
        <name>[2Fe-2S] cluster</name>
        <dbReference type="ChEBI" id="CHEBI:190135"/>
    </ligand>
</feature>
<dbReference type="GO" id="GO:0016491">
    <property type="term" value="F:oxidoreductase activity"/>
    <property type="evidence" value="ECO:0007669"/>
    <property type="project" value="InterPro"/>
</dbReference>
<evidence type="ECO:0000256" key="8">
    <source>
        <dbReference type="ARBA" id="ARBA00023004"/>
    </source>
</evidence>
<keyword evidence="7" id="KW-0249">Electron transport</keyword>
<feature type="binding site" evidence="12">
    <location>
        <position position="246"/>
    </location>
    <ligand>
        <name>[2Fe-2S] cluster</name>
        <dbReference type="ChEBI" id="CHEBI:190135"/>
    </ligand>
</feature>
<feature type="binding site" evidence="12">
    <location>
        <position position="227"/>
    </location>
    <ligand>
        <name>[2Fe-2S] cluster</name>
        <dbReference type="ChEBI" id="CHEBI:190135"/>
    </ligand>
</feature>
<sequence>MKLFNAKIIANHPINARYWHMILDASMLDEHVAPGQFFHLQCGDAQQNPLRRPLSVFHYHQASATLEFLYLVKGIGTQQMTQRRPGDYMNLIGPLGRGFTLPEQGALLLIARGVGVATLHALAREARAQNKTVYVLLSARTANDLLTAGALEEIGAVVHTVTDQEGTSDLEQVRPLLEQLIHAEKIGALYSCGSRRLSKLAQDLAEKYHLKGELAIEAHMACGIGDCYACACTIRSQGQLKTARVCSDGPVFPIEQVVIQ</sequence>
<feature type="binding site" evidence="12">
    <location>
        <position position="230"/>
    </location>
    <ligand>
        <name>[2Fe-2S] cluster</name>
        <dbReference type="ChEBI" id="CHEBI:190135"/>
    </ligand>
</feature>